<organism evidence="1">
    <name type="scientific">Arundo donax</name>
    <name type="common">Giant reed</name>
    <name type="synonym">Donax arundinaceus</name>
    <dbReference type="NCBI Taxonomy" id="35708"/>
    <lineage>
        <taxon>Eukaryota</taxon>
        <taxon>Viridiplantae</taxon>
        <taxon>Streptophyta</taxon>
        <taxon>Embryophyta</taxon>
        <taxon>Tracheophyta</taxon>
        <taxon>Spermatophyta</taxon>
        <taxon>Magnoliopsida</taxon>
        <taxon>Liliopsida</taxon>
        <taxon>Poales</taxon>
        <taxon>Poaceae</taxon>
        <taxon>PACMAD clade</taxon>
        <taxon>Arundinoideae</taxon>
        <taxon>Arundineae</taxon>
        <taxon>Arundo</taxon>
    </lineage>
</organism>
<evidence type="ECO:0000313" key="1">
    <source>
        <dbReference type="EMBL" id="JAD52937.1"/>
    </source>
</evidence>
<accession>A0A0A9B0S4</accession>
<reference evidence="1" key="1">
    <citation type="submission" date="2014-09" db="EMBL/GenBank/DDBJ databases">
        <authorList>
            <person name="Magalhaes I.L.F."/>
            <person name="Oliveira U."/>
            <person name="Santos F.R."/>
            <person name="Vidigal T.H.D.A."/>
            <person name="Brescovit A.D."/>
            <person name="Santos A.J."/>
        </authorList>
    </citation>
    <scope>NUCLEOTIDE SEQUENCE</scope>
    <source>
        <tissue evidence="1">Shoot tissue taken approximately 20 cm above the soil surface</tissue>
    </source>
</reference>
<reference evidence="1" key="2">
    <citation type="journal article" date="2015" name="Data Brief">
        <title>Shoot transcriptome of the giant reed, Arundo donax.</title>
        <authorList>
            <person name="Barrero R.A."/>
            <person name="Guerrero F.D."/>
            <person name="Moolhuijzen P."/>
            <person name="Goolsby J.A."/>
            <person name="Tidwell J."/>
            <person name="Bellgard S.E."/>
            <person name="Bellgard M.I."/>
        </authorList>
    </citation>
    <scope>NUCLEOTIDE SEQUENCE</scope>
    <source>
        <tissue evidence="1">Shoot tissue taken approximately 20 cm above the soil surface</tissue>
    </source>
</reference>
<sequence length="62" mass="7106">MVLGNVNQAITNEFHDSDIGTWNVNQAIADEPRSDKHALLENIENKLHKEWSRSNLDDNCML</sequence>
<proteinExistence type="predicted"/>
<dbReference type="AlphaFoldDB" id="A0A0A9B0S4"/>
<dbReference type="EMBL" id="GBRH01244958">
    <property type="protein sequence ID" value="JAD52937.1"/>
    <property type="molecule type" value="Transcribed_RNA"/>
</dbReference>
<name>A0A0A9B0S4_ARUDO</name>
<protein>
    <submittedName>
        <fullName evidence="1">Uncharacterized protein</fullName>
    </submittedName>
</protein>